<dbReference type="PROSITE" id="PS00149">
    <property type="entry name" value="SULFATASE_2"/>
    <property type="match status" value="1"/>
</dbReference>
<evidence type="ECO:0000259" key="9">
    <source>
        <dbReference type="PROSITE" id="PS51019"/>
    </source>
</evidence>
<sequence length="1212" mass="136017">MRREKKTTKEKEIPSVMDNTFSGGHADKYLFWASSTFLPISKDKKEKDYYSNKTSMTLKSNLEKDILTNRRSFILNAAPSCVKYPKWSTLSPSRLPQPEFFVLCSSSWSIGTEDATTTNWPNFRNNRVYEYSPRVSTSNAVDFGWEINATGKPVYNSAKDRAGEAGGMTAIHGIALCVCLTVFVVGHVAAAAAPPHIVFILADDLVLKCAEPRGLPIHEKLLPEYLRELGYSTHIVGKWHLGFYTKEYTPTYRGFDSHLGLWSGHHDYFDHSAVETPYWGLDMRRGLDPAWDLHGQYSTDIFTKEAVRLIDSHNTSRPMFLYLAHTAVHSGNPYNPLPAPDQDVSKFTTIFNYDRRRFAGMLSKLDESVGHVVEALRKRGMLKDSIIVFSTDNGGPPAGFNLNAASNWPLRGTKNTLWEGGVRGAGLIWSPKLVRPGRVSRQLLHISDWLPTLLTAAGGNPSNLSIDGLDQWYALSEDTESPRKMVLHNIDDIFGVAGITYGDWKYIQGSTYNGQWDGWYGPSGREWVYDVGGVIGSTVGRAVASIGLSLSADGIRALREDAMVKCPPRNDSLPLCRPLQAPCLFNVREDPCEDNNLINKYPSLASELRDRLRKLNATAILPGNLPWDNRANPDYWDHTWTNFGDYLNGVSLIRGDEASSKGSKGIGYRGKLLLELARLEGSILSGRISICTIDAPDWKIDRFEVVREGAARRNNPWWQERIAMGRFSNTVMRHLVYKDESTCYLFIYKSEYKFSIEKHSNTVTYCYNSIEDSKNETAGFDFSPLNCTMLFLTVTTCLAITVQAGCPMRPTAEQTSASRTTGDGDYRILVSGKADKYIPNAVYTVSLQGSRTHERLQQFTRFTLSVNSQHAPNNASAQVGYFQLFPDSLTTFNEDCVNTISEASDYPKTEIQAMWKAPSSGSGCVVFTAMVLENNVRWYAEDGGLTKTFCEMEPAEAGAFNVEKCCACDEAKYSLTMEGLWSNVTHPKDFPFSVWLTHFSDVIGASHVPSFSFWGKDHIATDGFRQLAEWGSVSGVETELKAKANQLRTLIKAAGLWYPNVNTNTSTNFRVDRKHPMISVASMFGPSPDWVVGISKLNLCRKDCTWTKSEVIDLYPWDAGTDNGISYMSPNSETKPREKMKPITTLYPEDPRSPFYDPTGRPMLPLARLYLNRERIIPRGCDEQILQQQVTQLEVAENTEDTVRRRRHLTQL</sequence>
<dbReference type="STRING" id="166423.A0A0M8ZTZ9"/>
<dbReference type="InterPro" id="IPR038678">
    <property type="entry name" value="Spondin_N_sf"/>
</dbReference>
<evidence type="ECO:0000256" key="2">
    <source>
        <dbReference type="ARBA" id="ARBA00008779"/>
    </source>
</evidence>
<feature type="transmembrane region" description="Helical" evidence="8">
    <location>
        <begin position="169"/>
        <end position="190"/>
    </location>
</feature>
<proteinExistence type="inferred from homology"/>
<evidence type="ECO:0000256" key="3">
    <source>
        <dbReference type="ARBA" id="ARBA00022723"/>
    </source>
</evidence>
<organism evidence="11 12">
    <name type="scientific">Melipona quadrifasciata</name>
    <dbReference type="NCBI Taxonomy" id="166423"/>
    <lineage>
        <taxon>Eukaryota</taxon>
        <taxon>Metazoa</taxon>
        <taxon>Ecdysozoa</taxon>
        <taxon>Arthropoda</taxon>
        <taxon>Hexapoda</taxon>
        <taxon>Insecta</taxon>
        <taxon>Pterygota</taxon>
        <taxon>Neoptera</taxon>
        <taxon>Endopterygota</taxon>
        <taxon>Hymenoptera</taxon>
        <taxon>Apocrita</taxon>
        <taxon>Aculeata</taxon>
        <taxon>Apoidea</taxon>
        <taxon>Anthophila</taxon>
        <taxon>Apidae</taxon>
        <taxon>Melipona</taxon>
    </lineage>
</organism>
<evidence type="ECO:0000313" key="11">
    <source>
        <dbReference type="EMBL" id="KOX70907.1"/>
    </source>
</evidence>
<gene>
    <name evidence="11" type="ORF">WN51_03335</name>
</gene>
<dbReference type="FunFam" id="2.60.40.2130:FF:000002">
    <property type="entry name" value="Putative Spondin-1"/>
    <property type="match status" value="1"/>
</dbReference>
<keyword evidence="8" id="KW-1133">Transmembrane helix</keyword>
<dbReference type="InterPro" id="IPR024607">
    <property type="entry name" value="Sulfatase_CS"/>
</dbReference>
<dbReference type="InterPro" id="IPR002861">
    <property type="entry name" value="Reeler_dom"/>
</dbReference>
<evidence type="ECO:0000256" key="8">
    <source>
        <dbReference type="SAM" id="Phobius"/>
    </source>
</evidence>
<dbReference type="InterPro" id="IPR009465">
    <property type="entry name" value="Spondin_N"/>
</dbReference>
<evidence type="ECO:0000256" key="4">
    <source>
        <dbReference type="ARBA" id="ARBA00022737"/>
    </source>
</evidence>
<dbReference type="PANTHER" id="PTHR10342">
    <property type="entry name" value="ARYLSULFATASE"/>
    <property type="match status" value="1"/>
</dbReference>
<dbReference type="Gene3D" id="3.30.1120.10">
    <property type="match status" value="1"/>
</dbReference>
<evidence type="ECO:0000256" key="7">
    <source>
        <dbReference type="ARBA" id="ARBA00023180"/>
    </source>
</evidence>
<dbReference type="GO" id="GO:0008484">
    <property type="term" value="F:sulfuric ester hydrolase activity"/>
    <property type="evidence" value="ECO:0007669"/>
    <property type="project" value="InterPro"/>
</dbReference>
<dbReference type="PROSITE" id="PS51020">
    <property type="entry name" value="SPONDIN"/>
    <property type="match status" value="1"/>
</dbReference>
<comment type="cofactor">
    <cofactor evidence="1">
        <name>Ca(2+)</name>
        <dbReference type="ChEBI" id="CHEBI:29108"/>
    </cofactor>
</comment>
<evidence type="ECO:0000256" key="5">
    <source>
        <dbReference type="ARBA" id="ARBA00022801"/>
    </source>
</evidence>
<dbReference type="InterPro" id="IPR017850">
    <property type="entry name" value="Alkaline_phosphatase_core_sf"/>
</dbReference>
<protein>
    <submittedName>
        <fullName evidence="11">Arylsulfatase J</fullName>
    </submittedName>
</protein>
<keyword evidence="12" id="KW-1185">Reference proteome</keyword>
<evidence type="ECO:0000256" key="1">
    <source>
        <dbReference type="ARBA" id="ARBA00001913"/>
    </source>
</evidence>
<dbReference type="OrthoDB" id="103349at2759"/>
<dbReference type="Pfam" id="PF06468">
    <property type="entry name" value="Spond_N"/>
    <property type="match status" value="1"/>
</dbReference>
<dbReference type="GO" id="GO:0046872">
    <property type="term" value="F:metal ion binding"/>
    <property type="evidence" value="ECO:0007669"/>
    <property type="project" value="UniProtKB-KW"/>
</dbReference>
<evidence type="ECO:0000256" key="6">
    <source>
        <dbReference type="ARBA" id="ARBA00022837"/>
    </source>
</evidence>
<feature type="domain" description="Spondin" evidence="10">
    <location>
        <begin position="961"/>
        <end position="1151"/>
    </location>
</feature>
<keyword evidence="4" id="KW-0677">Repeat</keyword>
<dbReference type="Gene3D" id="2.60.40.2130">
    <property type="entry name" value="F-spondin domain"/>
    <property type="match status" value="1"/>
</dbReference>
<name>A0A0M8ZTZ9_9HYME</name>
<evidence type="ECO:0000313" key="12">
    <source>
        <dbReference type="Proteomes" id="UP000053105"/>
    </source>
</evidence>
<evidence type="ECO:0000259" key="10">
    <source>
        <dbReference type="PROSITE" id="PS51020"/>
    </source>
</evidence>
<dbReference type="EMBL" id="KQ435850">
    <property type="protein sequence ID" value="KOX70907.1"/>
    <property type="molecule type" value="Genomic_DNA"/>
</dbReference>
<keyword evidence="8" id="KW-0812">Transmembrane</keyword>
<dbReference type="InterPro" id="IPR042307">
    <property type="entry name" value="Reeler_sf"/>
</dbReference>
<keyword evidence="6" id="KW-0106">Calcium</keyword>
<dbReference type="InterPro" id="IPR000917">
    <property type="entry name" value="Sulfatase_N"/>
</dbReference>
<keyword evidence="7" id="KW-0325">Glycoprotein</keyword>
<dbReference type="NCBIfam" id="NF038123">
    <property type="entry name" value="NF038123_dom"/>
    <property type="match status" value="1"/>
</dbReference>
<dbReference type="CDD" id="cd08544">
    <property type="entry name" value="Reeler"/>
    <property type="match status" value="1"/>
</dbReference>
<keyword evidence="3" id="KW-0479">Metal-binding</keyword>
<dbReference type="Gene3D" id="3.40.720.10">
    <property type="entry name" value="Alkaline Phosphatase, subunit A"/>
    <property type="match status" value="1"/>
</dbReference>
<dbReference type="Proteomes" id="UP000053105">
    <property type="component" value="Unassembled WGS sequence"/>
</dbReference>
<dbReference type="Gene3D" id="2.60.40.4060">
    <property type="entry name" value="Reeler domain"/>
    <property type="match status" value="1"/>
</dbReference>
<dbReference type="InterPro" id="IPR047115">
    <property type="entry name" value="ARSB"/>
</dbReference>
<comment type="similarity">
    <text evidence="2">Belongs to the sulfatase family.</text>
</comment>
<dbReference type="PANTHER" id="PTHR10342:SF273">
    <property type="entry name" value="RE14504P"/>
    <property type="match status" value="1"/>
</dbReference>
<keyword evidence="5" id="KW-0378">Hydrolase</keyword>
<keyword evidence="8" id="KW-0472">Membrane</keyword>
<reference evidence="11 12" key="1">
    <citation type="submission" date="2015-07" db="EMBL/GenBank/DDBJ databases">
        <title>The genome of Melipona quadrifasciata.</title>
        <authorList>
            <person name="Pan H."/>
            <person name="Kapheim K."/>
        </authorList>
    </citation>
    <scope>NUCLEOTIDE SEQUENCE [LARGE SCALE GENOMIC DNA]</scope>
    <source>
        <strain evidence="11">0111107301</strain>
        <tissue evidence="11">Whole body</tissue>
    </source>
</reference>
<dbReference type="PROSITE" id="PS51019">
    <property type="entry name" value="REELIN"/>
    <property type="match status" value="1"/>
</dbReference>
<dbReference type="SUPFAM" id="SSF53649">
    <property type="entry name" value="Alkaline phosphatase-like"/>
    <property type="match status" value="1"/>
</dbReference>
<dbReference type="AlphaFoldDB" id="A0A0M8ZTZ9"/>
<accession>A0A0M8ZTZ9</accession>
<feature type="domain" description="Reelin" evidence="9">
    <location>
        <begin position="791"/>
        <end position="963"/>
    </location>
</feature>
<dbReference type="Pfam" id="PF02014">
    <property type="entry name" value="Reeler"/>
    <property type="match status" value="1"/>
</dbReference>
<dbReference type="Pfam" id="PF00884">
    <property type="entry name" value="Sulfatase"/>
    <property type="match status" value="1"/>
</dbReference>
<dbReference type="CDD" id="cd16029">
    <property type="entry name" value="4-S"/>
    <property type="match status" value="1"/>
</dbReference>